<keyword evidence="4" id="KW-1185">Reference proteome</keyword>
<sequence>MKQPCVYIMANRRNGTICIGVTNQLDLRVCQHKMGVISGFTCQSKTHMLVYYEAHASIEKAIRREKQLKNWKRSWKVHLIEQLNPLWRDLYTELS</sequence>
<dbReference type="InterPro" id="IPR050190">
    <property type="entry name" value="UPF0213_domain"/>
</dbReference>
<comment type="similarity">
    <text evidence="1">Belongs to the UPF0213 family.</text>
</comment>
<dbReference type="InterPro" id="IPR000305">
    <property type="entry name" value="GIY-YIG_endonuc"/>
</dbReference>
<dbReference type="Proteomes" id="UP001595533">
    <property type="component" value="Unassembled WGS sequence"/>
</dbReference>
<dbReference type="PROSITE" id="PS50164">
    <property type="entry name" value="GIY_YIG"/>
    <property type="match status" value="1"/>
</dbReference>
<organism evidence="3 4">
    <name type="scientific">Marinicella sediminis</name>
    <dbReference type="NCBI Taxonomy" id="1792834"/>
    <lineage>
        <taxon>Bacteria</taxon>
        <taxon>Pseudomonadati</taxon>
        <taxon>Pseudomonadota</taxon>
        <taxon>Gammaproteobacteria</taxon>
        <taxon>Lysobacterales</taxon>
        <taxon>Marinicellaceae</taxon>
        <taxon>Marinicella</taxon>
    </lineage>
</organism>
<dbReference type="RefSeq" id="WP_077410016.1">
    <property type="nucleotide sequence ID" value="NZ_JBHRTS010000002.1"/>
</dbReference>
<dbReference type="EMBL" id="JBHRTS010000002">
    <property type="protein sequence ID" value="MFC3193341.1"/>
    <property type="molecule type" value="Genomic_DNA"/>
</dbReference>
<protein>
    <submittedName>
        <fullName evidence="3">GIY-YIG nuclease family protein</fullName>
    </submittedName>
</protein>
<name>A0ABV7JB85_9GAMM</name>
<gene>
    <name evidence="3" type="ORF">ACFODZ_03690</name>
</gene>
<dbReference type="SUPFAM" id="SSF82771">
    <property type="entry name" value="GIY-YIG endonuclease"/>
    <property type="match status" value="1"/>
</dbReference>
<evidence type="ECO:0000256" key="1">
    <source>
        <dbReference type="ARBA" id="ARBA00007435"/>
    </source>
</evidence>
<evidence type="ECO:0000313" key="4">
    <source>
        <dbReference type="Proteomes" id="UP001595533"/>
    </source>
</evidence>
<dbReference type="PANTHER" id="PTHR34477:SF5">
    <property type="entry name" value="BSL5627 PROTEIN"/>
    <property type="match status" value="1"/>
</dbReference>
<accession>A0ABV7JB85</accession>
<comment type="caution">
    <text evidence="3">The sequence shown here is derived from an EMBL/GenBank/DDBJ whole genome shotgun (WGS) entry which is preliminary data.</text>
</comment>
<feature type="domain" description="GIY-YIG" evidence="2">
    <location>
        <begin position="2"/>
        <end position="78"/>
    </location>
</feature>
<evidence type="ECO:0000259" key="2">
    <source>
        <dbReference type="PROSITE" id="PS50164"/>
    </source>
</evidence>
<reference evidence="4" key="1">
    <citation type="journal article" date="2019" name="Int. J. Syst. Evol. Microbiol.">
        <title>The Global Catalogue of Microorganisms (GCM) 10K type strain sequencing project: providing services to taxonomists for standard genome sequencing and annotation.</title>
        <authorList>
            <consortium name="The Broad Institute Genomics Platform"/>
            <consortium name="The Broad Institute Genome Sequencing Center for Infectious Disease"/>
            <person name="Wu L."/>
            <person name="Ma J."/>
        </authorList>
    </citation>
    <scope>NUCLEOTIDE SEQUENCE [LARGE SCALE GENOMIC DNA]</scope>
    <source>
        <strain evidence="4">KCTC 42953</strain>
    </source>
</reference>
<dbReference type="InterPro" id="IPR035901">
    <property type="entry name" value="GIY-YIG_endonuc_sf"/>
</dbReference>
<dbReference type="CDD" id="cd10448">
    <property type="entry name" value="GIY-YIG_unchar_3"/>
    <property type="match status" value="1"/>
</dbReference>
<dbReference type="Gene3D" id="3.40.1440.10">
    <property type="entry name" value="GIY-YIG endonuclease"/>
    <property type="match status" value="1"/>
</dbReference>
<dbReference type="PANTHER" id="PTHR34477">
    <property type="entry name" value="UPF0213 PROTEIN YHBQ"/>
    <property type="match status" value="1"/>
</dbReference>
<evidence type="ECO:0000313" key="3">
    <source>
        <dbReference type="EMBL" id="MFC3193341.1"/>
    </source>
</evidence>
<proteinExistence type="inferred from homology"/>
<dbReference type="Pfam" id="PF01541">
    <property type="entry name" value="GIY-YIG"/>
    <property type="match status" value="1"/>
</dbReference>